<evidence type="ECO:0000313" key="5">
    <source>
        <dbReference type="RefSeq" id="XP_031417038.1"/>
    </source>
</evidence>
<dbReference type="InterPro" id="IPR000626">
    <property type="entry name" value="Ubiquitin-like_dom"/>
</dbReference>
<dbReference type="InterPro" id="IPR039323">
    <property type="entry name" value="ANKRD_45/46/60"/>
</dbReference>
<reference evidence="5" key="1">
    <citation type="submission" date="2025-08" db="UniProtKB">
        <authorList>
            <consortium name="RefSeq"/>
        </authorList>
    </citation>
    <scope>IDENTIFICATION</scope>
</reference>
<evidence type="ECO:0000259" key="3">
    <source>
        <dbReference type="PROSITE" id="PS50053"/>
    </source>
</evidence>
<accession>A0A6P8ELU2</accession>
<name>A0A6P8ELU2_CLUHA</name>
<feature type="domain" description="Ubiquitin-like" evidence="3">
    <location>
        <begin position="28"/>
        <end position="99"/>
    </location>
</feature>
<dbReference type="GeneID" id="105891186"/>
<keyword evidence="4" id="KW-1185">Reference proteome</keyword>
<dbReference type="AlphaFoldDB" id="A0A6P8ELU2"/>
<evidence type="ECO:0000313" key="4">
    <source>
        <dbReference type="Proteomes" id="UP000515152"/>
    </source>
</evidence>
<dbReference type="PROSITE" id="PS50088">
    <property type="entry name" value="ANK_REPEAT"/>
    <property type="match status" value="2"/>
</dbReference>
<feature type="repeat" description="ANK" evidence="1">
    <location>
        <begin position="177"/>
        <end position="209"/>
    </location>
</feature>
<feature type="repeat" description="ANK" evidence="1">
    <location>
        <begin position="144"/>
        <end position="176"/>
    </location>
</feature>
<evidence type="ECO:0000256" key="2">
    <source>
        <dbReference type="SAM" id="MobiDB-lite"/>
    </source>
</evidence>
<proteinExistence type="predicted"/>
<dbReference type="Proteomes" id="UP000515152">
    <property type="component" value="Chromosome 23"/>
</dbReference>
<feature type="region of interest" description="Disordered" evidence="2">
    <location>
        <begin position="278"/>
        <end position="336"/>
    </location>
</feature>
<feature type="compositionally biased region" description="Low complexity" evidence="2">
    <location>
        <begin position="311"/>
        <end position="322"/>
    </location>
</feature>
<dbReference type="RefSeq" id="XP_031417038.1">
    <property type="nucleotide sequence ID" value="XM_031561178.2"/>
</dbReference>
<feature type="compositionally biased region" description="Basic residues" evidence="2">
    <location>
        <begin position="326"/>
        <end position="336"/>
    </location>
</feature>
<sequence length="336" mass="37102">MLVRKPKKNRVSVGAVMARLSGSSRFKLNTTLQDTAETFTVLKCSQNMKLSELKCALEMVAGIPMDLQRLSYLDQGDLIDQTTIDQNDIIPGTTVNMAIWPYNRWREVVQAAVSGDVLKLKSLLCRRTVVNGRGDEGSYWRSRHLSTALYICAHRGHLPALRFLLHSGADPKFQTPGGRGVLHVAAAQGQVSCLTELIRAGAPKDLKDRAGVTALEVARTRGQPGVVHQLMLGKWEDRAQGLHLSSYLDPAELFAHQKFDSQLRTWYCGSHAQRYNAELGGRQARSRPKSAFDTRRSTSPHHTVSPPTHDTSTAPQAAATTSNRGGRARRKAWGDE</sequence>
<dbReference type="InterPro" id="IPR002110">
    <property type="entry name" value="Ankyrin_rpt"/>
</dbReference>
<dbReference type="PANTHER" id="PTHR22677:SF3">
    <property type="entry name" value="ANKYRIN REPEAT DOMAIN-CONTAINING PROTEIN 60"/>
    <property type="match status" value="1"/>
</dbReference>
<dbReference type="InterPro" id="IPR036770">
    <property type="entry name" value="Ankyrin_rpt-contain_sf"/>
</dbReference>
<protein>
    <submittedName>
        <fullName evidence="5">Ankyrin repeat domain-containing protein 60</fullName>
    </submittedName>
</protein>
<feature type="compositionally biased region" description="Polar residues" evidence="2">
    <location>
        <begin position="300"/>
        <end position="310"/>
    </location>
</feature>
<dbReference type="SUPFAM" id="SSF54236">
    <property type="entry name" value="Ubiquitin-like"/>
    <property type="match status" value="1"/>
</dbReference>
<keyword evidence="1" id="KW-0040">ANK repeat</keyword>
<dbReference type="OrthoDB" id="10258888at2759"/>
<dbReference type="Gene3D" id="1.25.40.20">
    <property type="entry name" value="Ankyrin repeat-containing domain"/>
    <property type="match status" value="1"/>
</dbReference>
<dbReference type="SMART" id="SM00248">
    <property type="entry name" value="ANK"/>
    <property type="match status" value="2"/>
</dbReference>
<dbReference type="SUPFAM" id="SSF48403">
    <property type="entry name" value="Ankyrin repeat"/>
    <property type="match status" value="1"/>
</dbReference>
<dbReference type="PROSITE" id="PS50053">
    <property type="entry name" value="UBIQUITIN_2"/>
    <property type="match status" value="1"/>
</dbReference>
<organism evidence="4 5">
    <name type="scientific">Clupea harengus</name>
    <name type="common">Atlantic herring</name>
    <dbReference type="NCBI Taxonomy" id="7950"/>
    <lineage>
        <taxon>Eukaryota</taxon>
        <taxon>Metazoa</taxon>
        <taxon>Chordata</taxon>
        <taxon>Craniata</taxon>
        <taxon>Vertebrata</taxon>
        <taxon>Euteleostomi</taxon>
        <taxon>Actinopterygii</taxon>
        <taxon>Neopterygii</taxon>
        <taxon>Teleostei</taxon>
        <taxon>Clupei</taxon>
        <taxon>Clupeiformes</taxon>
        <taxon>Clupeoidei</taxon>
        <taxon>Clupeidae</taxon>
        <taxon>Clupea</taxon>
    </lineage>
</organism>
<dbReference type="InterPro" id="IPR029071">
    <property type="entry name" value="Ubiquitin-like_domsf"/>
</dbReference>
<evidence type="ECO:0000256" key="1">
    <source>
        <dbReference type="PROSITE-ProRule" id="PRU00023"/>
    </source>
</evidence>
<dbReference type="PANTHER" id="PTHR22677">
    <property type="entry name" value="ANKYRIN REPEAT DOMAIN-CONTAINING PROTEIN 60"/>
    <property type="match status" value="1"/>
</dbReference>
<dbReference type="Pfam" id="PF12796">
    <property type="entry name" value="Ank_2"/>
    <property type="match status" value="1"/>
</dbReference>
<dbReference type="KEGG" id="char:105891186"/>
<gene>
    <name evidence="5" type="primary">LOC105891186</name>
</gene>
<dbReference type="PROSITE" id="PS50297">
    <property type="entry name" value="ANK_REP_REGION"/>
    <property type="match status" value="1"/>
</dbReference>